<evidence type="ECO:0000313" key="2">
    <source>
        <dbReference type="EMBL" id="SCY05970.1"/>
    </source>
</evidence>
<dbReference type="GO" id="GO:0016747">
    <property type="term" value="F:acyltransferase activity, transferring groups other than amino-acyl groups"/>
    <property type="evidence" value="ECO:0007669"/>
    <property type="project" value="InterPro"/>
</dbReference>
<dbReference type="OrthoDB" id="948250at2"/>
<dbReference type="PANTHER" id="PTHR43415:SF3">
    <property type="entry name" value="GNAT-FAMILY ACETYLTRANSFERASE"/>
    <property type="match status" value="1"/>
</dbReference>
<dbReference type="AlphaFoldDB" id="A0A1G5CUT6"/>
<name>A0A1G5CUT6_9FIRM</name>
<dbReference type="Pfam" id="PF00583">
    <property type="entry name" value="Acetyltransf_1"/>
    <property type="match status" value="1"/>
</dbReference>
<dbReference type="Gene3D" id="3.40.630.30">
    <property type="match status" value="1"/>
</dbReference>
<dbReference type="SUPFAM" id="SSF55729">
    <property type="entry name" value="Acyl-CoA N-acyltransferases (Nat)"/>
    <property type="match status" value="1"/>
</dbReference>
<keyword evidence="2" id="KW-0808">Transferase</keyword>
<dbReference type="EMBL" id="FMUR01000007">
    <property type="protein sequence ID" value="SCY05970.1"/>
    <property type="molecule type" value="Genomic_DNA"/>
</dbReference>
<dbReference type="InterPro" id="IPR016181">
    <property type="entry name" value="Acyl_CoA_acyltransferase"/>
</dbReference>
<dbReference type="PROSITE" id="PS51186">
    <property type="entry name" value="GNAT"/>
    <property type="match status" value="1"/>
</dbReference>
<dbReference type="InterPro" id="IPR000182">
    <property type="entry name" value="GNAT_dom"/>
</dbReference>
<keyword evidence="2" id="KW-0012">Acyltransferase</keyword>
<gene>
    <name evidence="2" type="ORF">SAMN02910451_01227</name>
</gene>
<keyword evidence="3" id="KW-1185">Reference proteome</keyword>
<accession>A0A1G5CUT6</accession>
<dbReference type="RefSeq" id="WP_027208455.1">
    <property type="nucleotide sequence ID" value="NZ_FMUR01000007.1"/>
</dbReference>
<reference evidence="3" key="1">
    <citation type="submission" date="2016-10" db="EMBL/GenBank/DDBJ databases">
        <authorList>
            <person name="Varghese N."/>
            <person name="Submissions S."/>
        </authorList>
    </citation>
    <scope>NUCLEOTIDE SEQUENCE [LARGE SCALE GENOMIC DNA]</scope>
    <source>
        <strain evidence="3">XBD2006</strain>
    </source>
</reference>
<evidence type="ECO:0000313" key="3">
    <source>
        <dbReference type="Proteomes" id="UP000183047"/>
    </source>
</evidence>
<dbReference type="CDD" id="cd04301">
    <property type="entry name" value="NAT_SF"/>
    <property type="match status" value="1"/>
</dbReference>
<proteinExistence type="predicted"/>
<dbReference type="Proteomes" id="UP000183047">
    <property type="component" value="Unassembled WGS sequence"/>
</dbReference>
<evidence type="ECO:0000259" key="1">
    <source>
        <dbReference type="PROSITE" id="PS51186"/>
    </source>
</evidence>
<organism evidence="2 3">
    <name type="scientific">Butyrivibrio hungatei</name>
    <dbReference type="NCBI Taxonomy" id="185008"/>
    <lineage>
        <taxon>Bacteria</taxon>
        <taxon>Bacillati</taxon>
        <taxon>Bacillota</taxon>
        <taxon>Clostridia</taxon>
        <taxon>Lachnospirales</taxon>
        <taxon>Lachnospiraceae</taxon>
        <taxon>Butyrivibrio</taxon>
    </lineage>
</organism>
<protein>
    <submittedName>
        <fullName evidence="2">L-amino acid N-acyltransferase YncA</fullName>
    </submittedName>
</protein>
<sequence>MKFGPIIRKDKLGREVVLRNAEASDGEALIEYMKVTTAETPFLIREPEEVTLTPEQEESFLQSKIEDDKELMLVATIDGKHIGNCSLMRMGNYKRYSHRCDIAIALYKEYCGAGIGKIMLETILDVAKKCGYEQAELEVIATNEGAIALYEKLGFKEYGRFPDNMKYSDGTYADALWMMKKLND</sequence>
<feature type="domain" description="N-acetyltransferase" evidence="1">
    <location>
        <begin position="30"/>
        <end position="183"/>
    </location>
</feature>
<dbReference type="PANTHER" id="PTHR43415">
    <property type="entry name" value="SPERMIDINE N(1)-ACETYLTRANSFERASE"/>
    <property type="match status" value="1"/>
</dbReference>